<dbReference type="Proteomes" id="UP000004105">
    <property type="component" value="Unassembled WGS sequence"/>
</dbReference>
<evidence type="ECO:0000313" key="2">
    <source>
        <dbReference type="EMBL" id="EGF08654.1"/>
    </source>
</evidence>
<organism evidence="2 3">
    <name type="scientific">Neisseria bacilliformis ATCC BAA-1200</name>
    <dbReference type="NCBI Taxonomy" id="888742"/>
    <lineage>
        <taxon>Bacteria</taxon>
        <taxon>Pseudomonadati</taxon>
        <taxon>Pseudomonadota</taxon>
        <taxon>Betaproteobacteria</taxon>
        <taxon>Neisseriales</taxon>
        <taxon>Neisseriaceae</taxon>
        <taxon>Neisseria</taxon>
    </lineage>
</organism>
<comment type="caution">
    <text evidence="2">The sequence shown here is derived from an EMBL/GenBank/DDBJ whole genome shotgun (WGS) entry which is preliminary data.</text>
</comment>
<dbReference type="RefSeq" id="WP_007343476.1">
    <property type="nucleotide sequence ID" value="NZ_GL878494.1"/>
</dbReference>
<proteinExistence type="predicted"/>
<sequence>MKLPLMLMLGSGILLAGCQSGPSLGTGGTELADIRHVCILARPQAKDPNPELKAEIAAALNKYGISSETVDVDTQRQRLYEPDCRYNLRYNTSGKGNGTNYIALLIRTPEHSVASLRAYPDFKRGRQAEIDRIIGQLLNKK</sequence>
<evidence type="ECO:0008006" key="4">
    <source>
        <dbReference type="Google" id="ProtNLM"/>
    </source>
</evidence>
<feature type="chain" id="PRO_5003279499" description="Lipoprotein" evidence="1">
    <location>
        <begin position="17"/>
        <end position="141"/>
    </location>
</feature>
<keyword evidence="3" id="KW-1185">Reference proteome</keyword>
<reference evidence="2 3" key="1">
    <citation type="submission" date="2011-02" db="EMBL/GenBank/DDBJ databases">
        <authorList>
            <person name="Muzny D."/>
            <person name="Qin X."/>
            <person name="Deng J."/>
            <person name="Jiang H."/>
            <person name="Liu Y."/>
            <person name="Qu J."/>
            <person name="Song X.-Z."/>
            <person name="Zhang L."/>
            <person name="Thornton R."/>
            <person name="Coyle M."/>
            <person name="Francisco L."/>
            <person name="Jackson L."/>
            <person name="Javaid M."/>
            <person name="Korchina V."/>
            <person name="Kovar C."/>
            <person name="Mata R."/>
            <person name="Mathew T."/>
            <person name="Ngo R."/>
            <person name="Nguyen L."/>
            <person name="Nguyen N."/>
            <person name="Okwuonu G."/>
            <person name="Ongeri F."/>
            <person name="Pham C."/>
            <person name="Simmons D."/>
            <person name="Wilczek-Boney K."/>
            <person name="Hale W."/>
            <person name="Jakkamsetti A."/>
            <person name="Pham P."/>
            <person name="Ruth R."/>
            <person name="San Lucas F."/>
            <person name="Warren J."/>
            <person name="Zhang J."/>
            <person name="Zhao Z."/>
            <person name="Zhou C."/>
            <person name="Zhu D."/>
            <person name="Lee S."/>
            <person name="Bess C."/>
            <person name="Blankenburg K."/>
            <person name="Forbes L."/>
            <person name="Fu Q."/>
            <person name="Gubbala S."/>
            <person name="Hirani K."/>
            <person name="Jayaseelan J.C."/>
            <person name="Lara F."/>
            <person name="Munidasa M."/>
            <person name="Palculict T."/>
            <person name="Patil S."/>
            <person name="Pu L.-L."/>
            <person name="Saada N."/>
            <person name="Tang L."/>
            <person name="Weissenberger G."/>
            <person name="Zhu Y."/>
            <person name="Hemphill L."/>
            <person name="Shang Y."/>
            <person name="Youmans B."/>
            <person name="Ayvaz T."/>
            <person name="Ross M."/>
            <person name="Santibanez J."/>
            <person name="Aqrawi P."/>
            <person name="Gross S."/>
            <person name="Joshi V."/>
            <person name="Fowler G."/>
            <person name="Nazareth L."/>
            <person name="Reid J."/>
            <person name="Worley K."/>
            <person name="Petrosino J."/>
            <person name="Highlander S."/>
            <person name="Gibbs R."/>
        </authorList>
    </citation>
    <scope>NUCLEOTIDE SEQUENCE [LARGE SCALE GENOMIC DNA]</scope>
    <source>
        <strain evidence="2 3">ATCC BAA-1200</strain>
    </source>
</reference>
<keyword evidence="1" id="KW-0732">Signal</keyword>
<dbReference type="HOGENOM" id="CLU_122364_0_0_4"/>
<evidence type="ECO:0000313" key="3">
    <source>
        <dbReference type="Proteomes" id="UP000004105"/>
    </source>
</evidence>
<accession>F2BFG4</accession>
<dbReference type="AlphaFoldDB" id="F2BFG4"/>
<dbReference type="PROSITE" id="PS51257">
    <property type="entry name" value="PROKAR_LIPOPROTEIN"/>
    <property type="match status" value="1"/>
</dbReference>
<dbReference type="EMBL" id="AFAY01000049">
    <property type="protein sequence ID" value="EGF08654.1"/>
    <property type="molecule type" value="Genomic_DNA"/>
</dbReference>
<dbReference type="STRING" id="267212.GCA_001063965_01819"/>
<feature type="signal peptide" evidence="1">
    <location>
        <begin position="1"/>
        <end position="16"/>
    </location>
</feature>
<protein>
    <recommendedName>
        <fullName evidence="4">Lipoprotein</fullName>
    </recommendedName>
</protein>
<gene>
    <name evidence="2" type="ORF">HMPREF9123_2471</name>
</gene>
<name>F2BFG4_9NEIS</name>
<evidence type="ECO:0000256" key="1">
    <source>
        <dbReference type="SAM" id="SignalP"/>
    </source>
</evidence>